<evidence type="ECO:0000313" key="2">
    <source>
        <dbReference type="EMBL" id="CAB4123609.1"/>
    </source>
</evidence>
<gene>
    <name evidence="2" type="ORF">UFOVP48_44</name>
</gene>
<evidence type="ECO:0008006" key="3">
    <source>
        <dbReference type="Google" id="ProtNLM"/>
    </source>
</evidence>
<feature type="compositionally biased region" description="Basic and acidic residues" evidence="1">
    <location>
        <begin position="104"/>
        <end position="116"/>
    </location>
</feature>
<dbReference type="Gene3D" id="3.40.1350.10">
    <property type="match status" value="1"/>
</dbReference>
<proteinExistence type="predicted"/>
<evidence type="ECO:0000256" key="1">
    <source>
        <dbReference type="SAM" id="MobiDB-lite"/>
    </source>
</evidence>
<dbReference type="InterPro" id="IPR011335">
    <property type="entry name" value="Restrct_endonuc-II-like"/>
</dbReference>
<dbReference type="InterPro" id="IPR011856">
    <property type="entry name" value="tRNA_endonuc-like_dom_sf"/>
</dbReference>
<sequence length="134" mass="14534">MTPEAKVKLKIHAALKAQGAYAVNYIGGIHATNGTPDILACFEGRFVGIEAKAGSNKPSDLQLISLRKIHEADGIALVINETNLDLVRDLKRCQSNYRLFIRPPKADDGAGEEPLKKRPAKAGSLRKEETTQLG</sequence>
<dbReference type="EMBL" id="LR796172">
    <property type="protein sequence ID" value="CAB4123609.1"/>
    <property type="molecule type" value="Genomic_DNA"/>
</dbReference>
<accession>A0A6J5KTR0</accession>
<reference evidence="2" key="1">
    <citation type="submission" date="2020-04" db="EMBL/GenBank/DDBJ databases">
        <authorList>
            <person name="Chiriac C."/>
            <person name="Salcher M."/>
            <person name="Ghai R."/>
            <person name="Kavagutti S V."/>
        </authorList>
    </citation>
    <scope>NUCLEOTIDE SEQUENCE</scope>
</reference>
<name>A0A6J5KTR0_9CAUD</name>
<protein>
    <recommendedName>
        <fullName evidence="3">VRR-NUC domain containing protein</fullName>
    </recommendedName>
</protein>
<organism evidence="2">
    <name type="scientific">uncultured Caudovirales phage</name>
    <dbReference type="NCBI Taxonomy" id="2100421"/>
    <lineage>
        <taxon>Viruses</taxon>
        <taxon>Duplodnaviria</taxon>
        <taxon>Heunggongvirae</taxon>
        <taxon>Uroviricota</taxon>
        <taxon>Caudoviricetes</taxon>
        <taxon>Peduoviridae</taxon>
        <taxon>Maltschvirus</taxon>
        <taxon>Maltschvirus maltsch</taxon>
    </lineage>
</organism>
<feature type="region of interest" description="Disordered" evidence="1">
    <location>
        <begin position="102"/>
        <end position="134"/>
    </location>
</feature>
<dbReference type="GO" id="GO:0003676">
    <property type="term" value="F:nucleic acid binding"/>
    <property type="evidence" value="ECO:0007669"/>
    <property type="project" value="InterPro"/>
</dbReference>
<dbReference type="SUPFAM" id="SSF52980">
    <property type="entry name" value="Restriction endonuclease-like"/>
    <property type="match status" value="1"/>
</dbReference>
<feature type="compositionally biased region" description="Basic and acidic residues" evidence="1">
    <location>
        <begin position="125"/>
        <end position="134"/>
    </location>
</feature>